<name>A0ABT2L9S5_9RALS</name>
<proteinExistence type="predicted"/>
<organism evidence="8 9">
    <name type="scientific">Ralstonia mojiangensis</name>
    <dbReference type="NCBI Taxonomy" id="2953895"/>
    <lineage>
        <taxon>Bacteria</taxon>
        <taxon>Pseudomonadati</taxon>
        <taxon>Pseudomonadota</taxon>
        <taxon>Betaproteobacteria</taxon>
        <taxon>Burkholderiales</taxon>
        <taxon>Burkholderiaceae</taxon>
        <taxon>Ralstonia</taxon>
    </lineage>
</organism>
<dbReference type="Pfam" id="PF00580">
    <property type="entry name" value="UvrD-helicase"/>
    <property type="match status" value="1"/>
</dbReference>
<evidence type="ECO:0000256" key="5">
    <source>
        <dbReference type="ARBA" id="ARBA00034923"/>
    </source>
</evidence>
<dbReference type="PANTHER" id="PTHR11070">
    <property type="entry name" value="UVRD / RECB / PCRA DNA HELICASE FAMILY MEMBER"/>
    <property type="match status" value="1"/>
</dbReference>
<protein>
    <recommendedName>
        <fullName evidence="5">DNA 3'-5' helicase II</fullName>
    </recommendedName>
</protein>
<evidence type="ECO:0000256" key="1">
    <source>
        <dbReference type="ARBA" id="ARBA00022741"/>
    </source>
</evidence>
<dbReference type="InterPro" id="IPR014016">
    <property type="entry name" value="UvrD-like_ATP-bd"/>
</dbReference>
<evidence type="ECO:0000256" key="2">
    <source>
        <dbReference type="ARBA" id="ARBA00022801"/>
    </source>
</evidence>
<dbReference type="InterPro" id="IPR027785">
    <property type="entry name" value="UvrD-like_helicase_C"/>
</dbReference>
<dbReference type="Proteomes" id="UP001164420">
    <property type="component" value="Unassembled WGS sequence"/>
</dbReference>
<keyword evidence="3" id="KW-0347">Helicase</keyword>
<dbReference type="Gene3D" id="3.40.50.300">
    <property type="entry name" value="P-loop containing nucleotide triphosphate hydrolases"/>
    <property type="match status" value="2"/>
</dbReference>
<comment type="caution">
    <text evidence="8">The sequence shown here is derived from an EMBL/GenBank/DDBJ whole genome shotgun (WGS) entry which is preliminary data.</text>
</comment>
<evidence type="ECO:0000313" key="8">
    <source>
        <dbReference type="EMBL" id="MCT7312091.1"/>
    </source>
</evidence>
<feature type="domain" description="UvrD-like helicase ATP-binding" evidence="6">
    <location>
        <begin position="109"/>
        <end position="167"/>
    </location>
</feature>
<dbReference type="EMBL" id="JAOCQI010000002">
    <property type="protein sequence ID" value="MCT7312091.1"/>
    <property type="molecule type" value="Genomic_DNA"/>
</dbReference>
<evidence type="ECO:0000259" key="7">
    <source>
        <dbReference type="Pfam" id="PF13538"/>
    </source>
</evidence>
<dbReference type="InterPro" id="IPR027417">
    <property type="entry name" value="P-loop_NTPase"/>
</dbReference>
<keyword evidence="4" id="KW-0067">ATP-binding</keyword>
<sequence>MLDPIDLLARGNGAVVAPAGHGKTELIARVAAMASRALILTHTHAGVHAIRSRLKRLGVPYSRFAIDTIAGWSMRYAHAFPGVATPPDGIPQGAQWDQLYRGASLALQIEAVRQVVAASYDCILIDEYQDCGGLQHQLAITLSSIVPTLIFGDPMQGIFEFAGATLRWADDIHGGFPLVGTLDVPHRWMGGNAELGQWIGETRLKLLKGEPIDLTDPRIVYRESDDPFDMATLFEGMDLKEGNFAAIHCNKTICYRLAKATSGGFQAIEEIAGNRLRAFATAWDYANDGAGRLRSVIALLDDCFHKKPFSDSEVVDPEDASIQQALRDLVPSFGEGNGADSALKFFGLSRRRPRWKLFRGELWRDAERAMGAVAAGRADTVLAAIEQVRQRASSSGRRLPRRTVSTPLLLKGLEFDHVVLPDATHFANERQAQAKLFYVAISRATQSLTISASSQILQFDRPRV</sequence>
<dbReference type="InterPro" id="IPR000212">
    <property type="entry name" value="DNA_helicase_UvrD/REP"/>
</dbReference>
<evidence type="ECO:0000256" key="4">
    <source>
        <dbReference type="ARBA" id="ARBA00022840"/>
    </source>
</evidence>
<feature type="domain" description="UvrD-like helicase C-terminal" evidence="7">
    <location>
        <begin position="411"/>
        <end position="450"/>
    </location>
</feature>
<reference evidence="8 9" key="1">
    <citation type="journal article" date="2023" name="Front. Microbiol.">
        <title>Ralstonia chuxiongensis sp. nov., Ralstonia mojiangensis sp. nov., and Ralstonia soli sp. nov., isolated from tobacco fields, are three novel species in the family Burkholderiaceae.</title>
        <authorList>
            <person name="Lu C.H."/>
            <person name="Zhang Y.Y."/>
            <person name="Jiang N."/>
            <person name="Chen W."/>
            <person name="Shao X."/>
            <person name="Zhao Z.M."/>
            <person name="Lu W.L."/>
            <person name="Hu X."/>
            <person name="Xi Y.X."/>
            <person name="Zou S.Y."/>
            <person name="Wei Q.J."/>
            <person name="Lin Z.L."/>
            <person name="Gong L."/>
            <person name="Gai X.T."/>
            <person name="Zhang L.Q."/>
            <person name="Li J.Y."/>
            <person name="Jin Y."/>
            <person name="Xia Z.Y."/>
        </authorList>
    </citation>
    <scope>NUCLEOTIDE SEQUENCE [LARGE SCALE GENOMIC DNA]</scope>
    <source>
        <strain evidence="8 9">22TCJT01-1</strain>
    </source>
</reference>
<dbReference type="RefSeq" id="WP_260781042.1">
    <property type="nucleotide sequence ID" value="NZ_JAOCQI010000002.1"/>
</dbReference>
<accession>A0ABT2L9S5</accession>
<evidence type="ECO:0000259" key="6">
    <source>
        <dbReference type="Pfam" id="PF00580"/>
    </source>
</evidence>
<keyword evidence="1" id="KW-0547">Nucleotide-binding</keyword>
<keyword evidence="9" id="KW-1185">Reference proteome</keyword>
<evidence type="ECO:0000313" key="9">
    <source>
        <dbReference type="Proteomes" id="UP001164420"/>
    </source>
</evidence>
<evidence type="ECO:0000256" key="3">
    <source>
        <dbReference type="ARBA" id="ARBA00022806"/>
    </source>
</evidence>
<keyword evidence="2" id="KW-0378">Hydrolase</keyword>
<dbReference type="SUPFAM" id="SSF52540">
    <property type="entry name" value="P-loop containing nucleoside triphosphate hydrolases"/>
    <property type="match status" value="1"/>
</dbReference>
<dbReference type="Pfam" id="PF13538">
    <property type="entry name" value="UvrD_C_2"/>
    <property type="match status" value="1"/>
</dbReference>
<dbReference type="PANTHER" id="PTHR11070:SF2">
    <property type="entry name" value="ATP-DEPENDENT DNA HELICASE SRS2"/>
    <property type="match status" value="1"/>
</dbReference>
<gene>
    <name evidence="8" type="ORF">N5J06_14095</name>
</gene>